<dbReference type="PANTHER" id="PTHR24394:SF48">
    <property type="entry name" value="ZINC FINGER PROTEIN 771"/>
    <property type="match status" value="1"/>
</dbReference>
<dbReference type="InParanoid" id="A0A3P8ZN64"/>
<dbReference type="FunFam" id="3.30.160.60:FF:000275">
    <property type="entry name" value="zinc finger protein 90 homolog"/>
    <property type="match status" value="1"/>
</dbReference>
<comment type="similarity">
    <text evidence="3">Belongs to the krueppel C2H2-type zinc-finger protein family.</text>
</comment>
<organism evidence="16 17">
    <name type="scientific">Esox lucius</name>
    <name type="common">Northern pike</name>
    <dbReference type="NCBI Taxonomy" id="8010"/>
    <lineage>
        <taxon>Eukaryota</taxon>
        <taxon>Metazoa</taxon>
        <taxon>Chordata</taxon>
        <taxon>Craniata</taxon>
        <taxon>Vertebrata</taxon>
        <taxon>Euteleostomi</taxon>
        <taxon>Actinopterygii</taxon>
        <taxon>Neopterygii</taxon>
        <taxon>Teleostei</taxon>
        <taxon>Protacanthopterygii</taxon>
        <taxon>Esociformes</taxon>
        <taxon>Esocidae</taxon>
        <taxon>Esox</taxon>
    </lineage>
</organism>
<evidence type="ECO:0000256" key="2">
    <source>
        <dbReference type="ARBA" id="ARBA00004123"/>
    </source>
</evidence>
<evidence type="ECO:0000256" key="8">
    <source>
        <dbReference type="ARBA" id="ARBA00023015"/>
    </source>
</evidence>
<dbReference type="GO" id="GO:0003677">
    <property type="term" value="F:DNA binding"/>
    <property type="evidence" value="ECO:0007669"/>
    <property type="project" value="UniProtKB-KW"/>
</dbReference>
<keyword evidence="5" id="KW-0677">Repeat</keyword>
<comment type="subcellular location">
    <subcellularLocation>
        <location evidence="2">Nucleus</location>
    </subcellularLocation>
</comment>
<dbReference type="PROSITE" id="PS00028">
    <property type="entry name" value="ZINC_FINGER_C2H2_1"/>
    <property type="match status" value="3"/>
</dbReference>
<evidence type="ECO:0000256" key="5">
    <source>
        <dbReference type="ARBA" id="ARBA00022737"/>
    </source>
</evidence>
<dbReference type="Pfam" id="PF00096">
    <property type="entry name" value="zf-C2H2"/>
    <property type="match status" value="4"/>
</dbReference>
<comment type="function">
    <text evidence="1">May be involved in transcriptional regulation.</text>
</comment>
<dbReference type="OMA" id="QIYEQEW"/>
<keyword evidence="10" id="KW-0804">Transcription</keyword>
<evidence type="ECO:0000313" key="16">
    <source>
        <dbReference type="Ensembl" id="ENSELUP00000030176.3"/>
    </source>
</evidence>
<protein>
    <recommendedName>
        <fullName evidence="15">C2H2-type domain-containing protein</fullName>
    </recommendedName>
</protein>
<proteinExistence type="inferred from homology"/>
<name>A0A3P8ZN64_ESOLU</name>
<reference evidence="16" key="4">
    <citation type="submission" date="2025-09" db="UniProtKB">
        <authorList>
            <consortium name="Ensembl"/>
        </authorList>
    </citation>
    <scope>IDENTIFICATION</scope>
</reference>
<evidence type="ECO:0000256" key="11">
    <source>
        <dbReference type="ARBA" id="ARBA00023242"/>
    </source>
</evidence>
<keyword evidence="8" id="KW-0805">Transcription regulation</keyword>
<dbReference type="InterPro" id="IPR013087">
    <property type="entry name" value="Znf_C2H2_type"/>
</dbReference>
<evidence type="ECO:0000256" key="7">
    <source>
        <dbReference type="ARBA" id="ARBA00022833"/>
    </source>
</evidence>
<evidence type="ECO:0000256" key="3">
    <source>
        <dbReference type="ARBA" id="ARBA00006991"/>
    </source>
</evidence>
<feature type="region of interest" description="Disordered" evidence="14">
    <location>
        <begin position="62"/>
        <end position="105"/>
    </location>
</feature>
<accession>A0A3P8ZN64</accession>
<feature type="coiled-coil region" evidence="13">
    <location>
        <begin position="23"/>
        <end position="50"/>
    </location>
</feature>
<keyword evidence="9" id="KW-0238">DNA-binding</keyword>
<keyword evidence="17" id="KW-1185">Reference proteome</keyword>
<dbReference type="FunFam" id="3.30.160.60:FF:001134">
    <property type="entry name" value="Zinc finger protein 70"/>
    <property type="match status" value="1"/>
</dbReference>
<dbReference type="PROSITE" id="PS50157">
    <property type="entry name" value="ZINC_FINGER_C2H2_2"/>
    <property type="match status" value="4"/>
</dbReference>
<keyword evidence="4" id="KW-0479">Metal-binding</keyword>
<sequence>MSRLNSFRVFLNDRLTAALIDILGAANKTVEEYRVENDRLRRMLRITSKKLSRIDSLQFSLSVSEEEVPPEQNWSPSLGQEDPEPTQIKEEQEELSTSQGEEQDQGLFDTKDQCDQEDAFHTPTLTGYSPHSGWKMSTIQSFRAFLSDCLTACAGVEIFRTFKERVAEYQEENDRLRRMLRNALEIQLCRIDSLQFLLSVSEEEVHPEQQIYEQEWSPSLGEEDPELTQIKEEQEEVRTSQEEGSILTPLCVKTVCQQEVPCQSLTLPQTQTMENRGSDSRPVDLQPFSTVTHLKGLDIPCEPPDNLNNFSSHSSALIRDPVGLDCSLPLDQDPSIGEHRLKLSITEKPGTCPVCGKTFKQKGHLTRHIRIHTGEISFSCSDCGKRFSQKDLSKHKLTHKVEKPFSCGDCGKNFRQNAHLTMHKLTHTGEKPFSCDHCGKSFSQKGNLANHKLIHTGEKPFSCTDCGKSFTHLLRHIFIIHKGGKLESNNKRKENQDKERIFQLRN</sequence>
<dbReference type="AlphaFoldDB" id="A0A3P8ZN64"/>
<keyword evidence="7" id="KW-0862">Zinc</keyword>
<dbReference type="FunFam" id="3.30.160.60:FF:000100">
    <property type="entry name" value="Zinc finger 45-like"/>
    <property type="match status" value="1"/>
</dbReference>
<reference evidence="17" key="1">
    <citation type="journal article" date="2014" name="PLoS ONE">
        <title>The genome and linkage map of the northern pike (Esox lucius): conserved synteny revealed between the salmonid sister group and the Neoteleostei.</title>
        <authorList>
            <person name="Rondeau E.B."/>
            <person name="Minkley D.R."/>
            <person name="Leong J.S."/>
            <person name="Messmer A.M."/>
            <person name="Jantzen J.R."/>
            <person name="von Schalburg K.R."/>
            <person name="Lemon C."/>
            <person name="Bird N.H."/>
            <person name="Koop B.F."/>
        </authorList>
    </citation>
    <scope>NUCLEOTIDE SEQUENCE</scope>
</reference>
<dbReference type="GeneTree" id="ENSGT01150000286959"/>
<dbReference type="SMART" id="SM00355">
    <property type="entry name" value="ZnF_C2H2"/>
    <property type="match status" value="5"/>
</dbReference>
<dbReference type="Gene3D" id="3.30.160.60">
    <property type="entry name" value="Classic Zinc Finger"/>
    <property type="match status" value="5"/>
</dbReference>
<evidence type="ECO:0000256" key="9">
    <source>
        <dbReference type="ARBA" id="ARBA00023125"/>
    </source>
</evidence>
<evidence type="ECO:0000256" key="14">
    <source>
        <dbReference type="SAM" id="MobiDB-lite"/>
    </source>
</evidence>
<feature type="domain" description="C2H2-type" evidence="15">
    <location>
        <begin position="433"/>
        <end position="460"/>
    </location>
</feature>
<evidence type="ECO:0000313" key="17">
    <source>
        <dbReference type="Proteomes" id="UP000265140"/>
    </source>
</evidence>
<evidence type="ECO:0000256" key="4">
    <source>
        <dbReference type="ARBA" id="ARBA00022723"/>
    </source>
</evidence>
<evidence type="ECO:0000256" key="12">
    <source>
        <dbReference type="PROSITE-ProRule" id="PRU00042"/>
    </source>
</evidence>
<keyword evidence="11" id="KW-0539">Nucleus</keyword>
<dbReference type="Bgee" id="ENSELUG00000007305">
    <property type="expression patterns" value="Expressed in nose and 12 other cell types or tissues"/>
</dbReference>
<feature type="domain" description="C2H2-type" evidence="15">
    <location>
        <begin position="405"/>
        <end position="432"/>
    </location>
</feature>
<evidence type="ECO:0000256" key="6">
    <source>
        <dbReference type="ARBA" id="ARBA00022771"/>
    </source>
</evidence>
<reference evidence="16" key="2">
    <citation type="submission" date="2020-02" db="EMBL/GenBank/DDBJ databases">
        <title>Esox lucius (northern pike) genome, fEsoLuc1, primary haplotype.</title>
        <authorList>
            <person name="Myers G."/>
            <person name="Karagic N."/>
            <person name="Meyer A."/>
            <person name="Pippel M."/>
            <person name="Reichard M."/>
            <person name="Winkler S."/>
            <person name="Tracey A."/>
            <person name="Sims Y."/>
            <person name="Howe K."/>
            <person name="Rhie A."/>
            <person name="Formenti G."/>
            <person name="Durbin R."/>
            <person name="Fedrigo O."/>
            <person name="Jarvis E.D."/>
        </authorList>
    </citation>
    <scope>NUCLEOTIDE SEQUENCE [LARGE SCALE GENOMIC DNA]</scope>
</reference>
<dbReference type="SUPFAM" id="SSF57667">
    <property type="entry name" value="beta-beta-alpha zinc fingers"/>
    <property type="match status" value="3"/>
</dbReference>
<reference evidence="16" key="3">
    <citation type="submission" date="2025-08" db="UniProtKB">
        <authorList>
            <consortium name="Ensembl"/>
        </authorList>
    </citation>
    <scope>IDENTIFICATION</scope>
</reference>
<evidence type="ECO:0000259" key="15">
    <source>
        <dbReference type="PROSITE" id="PS50157"/>
    </source>
</evidence>
<evidence type="ECO:0000256" key="1">
    <source>
        <dbReference type="ARBA" id="ARBA00003767"/>
    </source>
</evidence>
<keyword evidence="13" id="KW-0175">Coiled coil</keyword>
<evidence type="ECO:0000256" key="10">
    <source>
        <dbReference type="ARBA" id="ARBA00023163"/>
    </source>
</evidence>
<dbReference type="Ensembl" id="ENSELUT00000008981.3">
    <property type="protein sequence ID" value="ENSELUP00000030176.3"/>
    <property type="gene ID" value="ENSELUG00000007305.3"/>
</dbReference>
<feature type="domain" description="C2H2-type" evidence="15">
    <location>
        <begin position="350"/>
        <end position="377"/>
    </location>
</feature>
<feature type="coiled-coil region" evidence="13">
    <location>
        <begin position="159"/>
        <end position="186"/>
    </location>
</feature>
<dbReference type="FunFam" id="3.30.160.60:FF:001954">
    <property type="entry name" value="Zinc finger protein 787"/>
    <property type="match status" value="1"/>
</dbReference>
<dbReference type="GO" id="GO:0000981">
    <property type="term" value="F:DNA-binding transcription factor activity, RNA polymerase II-specific"/>
    <property type="evidence" value="ECO:0007669"/>
    <property type="project" value="TreeGrafter"/>
</dbReference>
<feature type="domain" description="C2H2-type" evidence="15">
    <location>
        <begin position="378"/>
        <end position="404"/>
    </location>
</feature>
<dbReference type="Proteomes" id="UP000265140">
    <property type="component" value="Chromosome 24"/>
</dbReference>
<dbReference type="PANTHER" id="PTHR24394">
    <property type="entry name" value="ZINC FINGER PROTEIN"/>
    <property type="match status" value="1"/>
</dbReference>
<dbReference type="GO" id="GO:0008270">
    <property type="term" value="F:zinc ion binding"/>
    <property type="evidence" value="ECO:0007669"/>
    <property type="project" value="UniProtKB-KW"/>
</dbReference>
<dbReference type="InterPro" id="IPR036236">
    <property type="entry name" value="Znf_C2H2_sf"/>
</dbReference>
<dbReference type="GO" id="GO:0005634">
    <property type="term" value="C:nucleus"/>
    <property type="evidence" value="ECO:0007669"/>
    <property type="project" value="UniProtKB-SubCell"/>
</dbReference>
<evidence type="ECO:0000256" key="13">
    <source>
        <dbReference type="SAM" id="Coils"/>
    </source>
</evidence>
<keyword evidence="6 12" id="KW-0863">Zinc-finger</keyword>